<reference evidence="1 2" key="1">
    <citation type="journal article" date="2016" name="Environ. Microbiol.">
        <title>New Methyloceanibacter diversity from North Sea sediments includes methanotroph containing solely the soluble methane monooxygenase.</title>
        <authorList>
            <person name="Vekeman B."/>
            <person name="Kerckhof F.M."/>
            <person name="Cremers G."/>
            <person name="de Vos P."/>
            <person name="Vandamme P."/>
            <person name="Boon N."/>
            <person name="Op den Camp H.J."/>
            <person name="Heylen K."/>
        </authorList>
    </citation>
    <scope>NUCLEOTIDE SEQUENCE [LARGE SCALE GENOMIC DNA]</scope>
    <source>
        <strain evidence="1 2">R-67176</strain>
    </source>
</reference>
<comment type="caution">
    <text evidence="1">The sequence shown here is derived from an EMBL/GenBank/DDBJ whole genome shotgun (WGS) entry which is preliminary data.</text>
</comment>
<dbReference type="STRING" id="1774970.AUC70_14335"/>
<dbReference type="Pfam" id="PF07372">
    <property type="entry name" value="DUF1491"/>
    <property type="match status" value="1"/>
</dbReference>
<proteinExistence type="predicted"/>
<sequence>MRLKSGIWVSAYLRRCAVENVPAVVVKRGHEEAGAIFIEVDRLDGTLNLYGPAPAGLSATDAERFWVACLGGDAADAPTVAAYLDRQEEFDPDLWVIAVEDKEGRHFLGDALIAA</sequence>
<accession>A0A1E3VTT6</accession>
<protein>
    <recommendedName>
        <fullName evidence="3">DUF1491 domain-containing protein</fullName>
    </recommendedName>
</protein>
<dbReference type="Gene3D" id="3.40.1530.20">
    <property type="entry name" value="Protein of unknown function (DUF1491)"/>
    <property type="match status" value="1"/>
</dbReference>
<dbReference type="Proteomes" id="UP000094172">
    <property type="component" value="Unassembled WGS sequence"/>
</dbReference>
<dbReference type="EMBL" id="LPWE01000003">
    <property type="protein sequence ID" value="ODR96942.1"/>
    <property type="molecule type" value="Genomic_DNA"/>
</dbReference>
<name>A0A1E3VTT6_9HYPH</name>
<organism evidence="1 2">
    <name type="scientific">Methyloceanibacter stevinii</name>
    <dbReference type="NCBI Taxonomy" id="1774970"/>
    <lineage>
        <taxon>Bacteria</taxon>
        <taxon>Pseudomonadati</taxon>
        <taxon>Pseudomonadota</taxon>
        <taxon>Alphaproteobacteria</taxon>
        <taxon>Hyphomicrobiales</taxon>
        <taxon>Hyphomicrobiaceae</taxon>
        <taxon>Methyloceanibacter</taxon>
    </lineage>
</organism>
<evidence type="ECO:0008006" key="3">
    <source>
        <dbReference type="Google" id="ProtNLM"/>
    </source>
</evidence>
<dbReference type="RefSeq" id="WP_069443405.1">
    <property type="nucleotide sequence ID" value="NZ_LPWE01000003.1"/>
</dbReference>
<gene>
    <name evidence="1" type="ORF">AUC70_14335</name>
</gene>
<dbReference type="InterPro" id="IPR009964">
    <property type="entry name" value="DUF1491"/>
</dbReference>
<dbReference type="AlphaFoldDB" id="A0A1E3VTT6"/>
<keyword evidence="2" id="KW-1185">Reference proteome</keyword>
<evidence type="ECO:0000313" key="2">
    <source>
        <dbReference type="Proteomes" id="UP000094172"/>
    </source>
</evidence>
<evidence type="ECO:0000313" key="1">
    <source>
        <dbReference type="EMBL" id="ODR96942.1"/>
    </source>
</evidence>